<dbReference type="InterPro" id="IPR012281">
    <property type="entry name" value="Phospholipid_synth_PlsX-like"/>
</dbReference>
<dbReference type="AlphaFoldDB" id="A0A072R3D7"/>
<keyword evidence="3 10" id="KW-0444">Lipid biosynthesis</keyword>
<dbReference type="SUPFAM" id="SSF53659">
    <property type="entry name" value="Isocitrate/Isopropylmalate dehydrogenase-like"/>
    <property type="match status" value="1"/>
</dbReference>
<keyword evidence="4 10" id="KW-0808">Transferase</keyword>
<dbReference type="UniPathway" id="UPA00085"/>
<dbReference type="GO" id="GO:0043811">
    <property type="term" value="F:phosphate:acyl-[acyl carrier protein] acyltransferase activity"/>
    <property type="evidence" value="ECO:0007669"/>
    <property type="project" value="UniProtKB-UniRule"/>
</dbReference>
<evidence type="ECO:0000256" key="7">
    <source>
        <dbReference type="ARBA" id="ARBA00023264"/>
    </source>
</evidence>
<dbReference type="Proteomes" id="UP000031740">
    <property type="component" value="Unassembled WGS sequence"/>
</dbReference>
<dbReference type="NCBIfam" id="TIGR00182">
    <property type="entry name" value="plsX"/>
    <property type="match status" value="1"/>
</dbReference>
<comment type="pathway">
    <text evidence="10">Lipid metabolism; phospholipid metabolism.</text>
</comment>
<dbReference type="GO" id="GO:0008654">
    <property type="term" value="P:phospholipid biosynthetic process"/>
    <property type="evidence" value="ECO:0007669"/>
    <property type="project" value="UniProtKB-KW"/>
</dbReference>
<comment type="function">
    <text evidence="10">Catalyzes the reversible formation of acyl-phosphate (acyl-PO(4)) from acyl-[acyl-carrier-protein] (acyl-ACP). This enzyme utilizes acyl-ACP as fatty acyl donor, but not acyl-CoA.</text>
</comment>
<evidence type="ECO:0000256" key="5">
    <source>
        <dbReference type="ARBA" id="ARBA00023098"/>
    </source>
</evidence>
<gene>
    <name evidence="10" type="primary">plsX</name>
    <name evidence="11" type="ORF">H710_00739</name>
</gene>
<evidence type="ECO:0000256" key="2">
    <source>
        <dbReference type="ARBA" id="ARBA00022490"/>
    </source>
</evidence>
<evidence type="ECO:0000256" key="10">
    <source>
        <dbReference type="HAMAP-Rule" id="MF_00019"/>
    </source>
</evidence>
<evidence type="ECO:0000256" key="8">
    <source>
        <dbReference type="ARBA" id="ARBA00024069"/>
    </source>
</evidence>
<dbReference type="PATRIC" id="fig|1293911.3.peg.772"/>
<dbReference type="PANTHER" id="PTHR30100">
    <property type="entry name" value="FATTY ACID/PHOSPHOLIPID SYNTHESIS PROTEIN PLSX"/>
    <property type="match status" value="1"/>
</dbReference>
<dbReference type="EMBL" id="ASIV01000004">
    <property type="protein sequence ID" value="KEG20136.1"/>
    <property type="molecule type" value="Genomic_DNA"/>
</dbReference>
<reference evidence="11 12" key="1">
    <citation type="submission" date="2013-04" db="EMBL/GenBank/DDBJ databases">
        <title>The Genome Sequence of Bartonella bacilliformis Ver097.</title>
        <authorList>
            <consortium name="The Broad Institute Genomics Platform"/>
            <consortium name="The Broad Institute Genome Sequencing Center for Infectious Disease"/>
            <person name="Feldgarden M."/>
            <person name="Kirby J."/>
            <person name="Birtles R."/>
            <person name="Dasch G."/>
            <person name="Hendrix L."/>
            <person name="Koehler J."/>
            <person name="Walker B."/>
            <person name="Young S.K."/>
            <person name="Zeng Q."/>
            <person name="Gargeya S."/>
            <person name="Fitzgerald M."/>
            <person name="Haas B."/>
            <person name="Abouelleil A."/>
            <person name="Allen A.W."/>
            <person name="Alvarado L."/>
            <person name="Arachchi H.M."/>
            <person name="Berlin A.M."/>
            <person name="Chapman S.B."/>
            <person name="Gainer-Dewar J."/>
            <person name="Goldberg J."/>
            <person name="Griggs A."/>
            <person name="Gujja S."/>
            <person name="Hansen M."/>
            <person name="Howarth C."/>
            <person name="Imamovic A."/>
            <person name="Ireland A."/>
            <person name="Larimer J."/>
            <person name="McCowan C."/>
            <person name="Murphy C."/>
            <person name="Pearson M."/>
            <person name="Poon T.W."/>
            <person name="Priest M."/>
            <person name="Roberts A."/>
            <person name="Saif S."/>
            <person name="Shea T."/>
            <person name="Sisk P."/>
            <person name="Sykes S."/>
            <person name="Wortman J."/>
            <person name="Nusbaum C."/>
            <person name="Birren B."/>
        </authorList>
    </citation>
    <scope>NUCLEOTIDE SEQUENCE [LARGE SCALE GENOMIC DNA]</scope>
    <source>
        <strain evidence="11 12">Ver097</strain>
    </source>
</reference>
<comment type="caution">
    <text evidence="11">The sequence shown here is derived from an EMBL/GenBank/DDBJ whole genome shotgun (WGS) entry which is preliminary data.</text>
</comment>
<comment type="subunit">
    <text evidence="9 10">Homodimer. Probably interacts with PlsY.</text>
</comment>
<evidence type="ECO:0000256" key="9">
    <source>
        <dbReference type="ARBA" id="ARBA00046608"/>
    </source>
</evidence>
<keyword evidence="2 10" id="KW-0963">Cytoplasm</keyword>
<protein>
    <recommendedName>
        <fullName evidence="8 10">Phosphate acyltransferase</fullName>
        <ecNumber evidence="8 10">2.3.1.274</ecNumber>
    </recommendedName>
    <alternativeName>
        <fullName evidence="10">Acyl-ACP phosphotransacylase</fullName>
    </alternativeName>
    <alternativeName>
        <fullName evidence="10">Acyl-[acyl-carrier-protein]--phosphate acyltransferase</fullName>
    </alternativeName>
    <alternativeName>
        <fullName evidence="10">Phosphate-acyl-ACP acyltransferase</fullName>
    </alternativeName>
</protein>
<keyword evidence="6 10" id="KW-0594">Phospholipid biosynthesis</keyword>
<evidence type="ECO:0000256" key="1">
    <source>
        <dbReference type="ARBA" id="ARBA00001232"/>
    </source>
</evidence>
<dbReference type="InterPro" id="IPR003664">
    <property type="entry name" value="FA_synthesis"/>
</dbReference>
<sequence length="359" mass="39073">MTSVIRISVDVMGGDYGPEVTIAGAAIAQKYLPKVHFLFYGVDEAVEPVLKKYPDLLSVSHFYATESYTRMDEKPSQALRIGRGKSSMWHAIEVVKNGEADFCVSAGNTGALMTMSYFCLKMMAETERPGIAGIWPTLRNDSIVLDIGATIGASANQLVDFAVMGASMFRSLYNVKKPTIGLLNVGIEEVKGCDEIKKAGTILSKVQFEGLEYKGFIEGNDIGKGMVDVVVTEGFSGNIALKVAEGTVQQISELLKNAMRSSIFSRFGYLLSQSAFRKLKQKVDLDRVNGGVLLGLNGVVVKSHGSASASDFSSAIRIGYEMVNNELLKKIITDLQCFHEKKAMFLNNEGESVIDKETI</sequence>
<dbReference type="Gene3D" id="3.40.718.10">
    <property type="entry name" value="Isopropylmalate Dehydrogenase"/>
    <property type="match status" value="1"/>
</dbReference>
<comment type="catalytic activity">
    <reaction evidence="1 10">
        <text>a fatty acyl-[ACP] + phosphate = an acyl phosphate + holo-[ACP]</text>
        <dbReference type="Rhea" id="RHEA:42292"/>
        <dbReference type="Rhea" id="RHEA-COMP:9685"/>
        <dbReference type="Rhea" id="RHEA-COMP:14125"/>
        <dbReference type="ChEBI" id="CHEBI:43474"/>
        <dbReference type="ChEBI" id="CHEBI:59918"/>
        <dbReference type="ChEBI" id="CHEBI:64479"/>
        <dbReference type="ChEBI" id="CHEBI:138651"/>
        <dbReference type="EC" id="2.3.1.274"/>
    </reaction>
</comment>
<accession>A0A072R3D7</accession>
<name>A0A072R3D7_BARBA</name>
<dbReference type="EC" id="2.3.1.274" evidence="8 10"/>
<dbReference type="PIRSF" id="PIRSF002465">
    <property type="entry name" value="Phsphlp_syn_PlsX"/>
    <property type="match status" value="1"/>
</dbReference>
<evidence type="ECO:0000313" key="12">
    <source>
        <dbReference type="Proteomes" id="UP000031740"/>
    </source>
</evidence>
<evidence type="ECO:0000256" key="6">
    <source>
        <dbReference type="ARBA" id="ARBA00023209"/>
    </source>
</evidence>
<dbReference type="HOGENOM" id="CLU_039379_1_0_5"/>
<evidence type="ECO:0000313" key="11">
    <source>
        <dbReference type="EMBL" id="KEG20136.1"/>
    </source>
</evidence>
<evidence type="ECO:0000256" key="4">
    <source>
        <dbReference type="ARBA" id="ARBA00022679"/>
    </source>
</evidence>
<organism evidence="11 12">
    <name type="scientific">Bartonella bacilliformis Ver097</name>
    <dbReference type="NCBI Taxonomy" id="1293911"/>
    <lineage>
        <taxon>Bacteria</taxon>
        <taxon>Pseudomonadati</taxon>
        <taxon>Pseudomonadota</taxon>
        <taxon>Alphaproteobacteria</taxon>
        <taxon>Hyphomicrobiales</taxon>
        <taxon>Bartonellaceae</taxon>
        <taxon>Bartonella</taxon>
    </lineage>
</organism>
<keyword evidence="7 10" id="KW-1208">Phospholipid metabolism</keyword>
<keyword evidence="11" id="KW-0012">Acyltransferase</keyword>
<keyword evidence="5 10" id="KW-0443">Lipid metabolism</keyword>
<evidence type="ECO:0000256" key="3">
    <source>
        <dbReference type="ARBA" id="ARBA00022516"/>
    </source>
</evidence>
<proteinExistence type="inferred from homology"/>
<dbReference type="HAMAP" id="MF_00019">
    <property type="entry name" value="PlsX"/>
    <property type="match status" value="1"/>
</dbReference>
<comment type="subcellular location">
    <subcellularLocation>
        <location evidence="10">Cytoplasm</location>
    </subcellularLocation>
    <text evidence="10">Associated with the membrane possibly through PlsY.</text>
</comment>
<comment type="similarity">
    <text evidence="10">Belongs to the PlsX family.</text>
</comment>
<dbReference type="GO" id="GO:0005737">
    <property type="term" value="C:cytoplasm"/>
    <property type="evidence" value="ECO:0007669"/>
    <property type="project" value="UniProtKB-SubCell"/>
</dbReference>
<dbReference type="PANTHER" id="PTHR30100:SF1">
    <property type="entry name" value="PHOSPHATE ACYLTRANSFERASE"/>
    <property type="match status" value="1"/>
</dbReference>
<dbReference type="STRING" id="1293911.H710_00739"/>
<dbReference type="GO" id="GO:0006633">
    <property type="term" value="P:fatty acid biosynthetic process"/>
    <property type="evidence" value="ECO:0007669"/>
    <property type="project" value="UniProtKB-UniRule"/>
</dbReference>
<dbReference type="Pfam" id="PF02504">
    <property type="entry name" value="FA_synthesis"/>
    <property type="match status" value="1"/>
</dbReference>